<dbReference type="GO" id="GO:0042795">
    <property type="term" value="P:snRNA transcription by RNA polymerase II"/>
    <property type="evidence" value="ECO:0007669"/>
    <property type="project" value="TreeGrafter"/>
</dbReference>
<protein>
    <submittedName>
        <fullName evidence="2">Putative small nuclear rna activating complex snapc subunit snap43 ovary overexpressed</fullName>
    </submittedName>
</protein>
<feature type="compositionally biased region" description="Basic residues" evidence="1">
    <location>
        <begin position="361"/>
        <end position="381"/>
    </location>
</feature>
<name>A0A6M2CW56_RHIMP</name>
<evidence type="ECO:0000313" key="2">
    <source>
        <dbReference type="EMBL" id="NOV37580.1"/>
    </source>
</evidence>
<reference evidence="2" key="1">
    <citation type="submission" date="2019-09" db="EMBL/GenBank/DDBJ databases">
        <title>Organ-specific transcriptomic study of the physiology of the cattle tick, Rhipicephalus microplus.</title>
        <authorList>
            <person name="Tirloni L."/>
            <person name="Braz G."/>
            <person name="Gandara A.C.P."/>
            <person name="Sabadin G.A."/>
            <person name="da Silva R.M."/>
            <person name="Guizzo M.G."/>
            <person name="Machado J.A."/>
            <person name="Costa E.P."/>
            <person name="Gomes H.F."/>
            <person name="Moraes J."/>
            <person name="Mota M.B.S."/>
            <person name="Mesquita R.D."/>
            <person name="Alvarenga P.H."/>
            <person name="Alves F."/>
            <person name="Seixas A."/>
            <person name="da Fonseca R.N."/>
            <person name="Fogaca A."/>
            <person name="Logullo C."/>
            <person name="Tanaka A."/>
            <person name="Daffre S."/>
            <person name="Termignoni C."/>
            <person name="Vaz I.S.Jr."/>
            <person name="Oliveira P.L."/>
            <person name="Ribeiro J.M."/>
        </authorList>
    </citation>
    <scope>NUCLEOTIDE SEQUENCE</scope>
    <source>
        <strain evidence="2">Porto Alegre</strain>
    </source>
</reference>
<dbReference type="GO" id="GO:0043565">
    <property type="term" value="F:sequence-specific DNA binding"/>
    <property type="evidence" value="ECO:0007669"/>
    <property type="project" value="TreeGrafter"/>
</dbReference>
<feature type="compositionally biased region" description="Basic and acidic residues" evidence="1">
    <location>
        <begin position="280"/>
        <end position="294"/>
    </location>
</feature>
<proteinExistence type="predicted"/>
<sequence>MDRVKVLKKVSAGFQTDMDTLLRKFMAEESIRYSTFSKVWKAMKFSLVFCGRKDQELRLFFEEIAAIILQLWAPTCSFREKVFALYMLYGVYASQPILPKLKIRLRLADWEQSEVVLRISTREQHLDICYILYRMRLEHCFHLVALLSQRSPVMYHGQGVEDARTIHAANTKVFAPMEAMSKQGTIQQLQLFHQNYMAVKAVQEEPVKDLMLVKEDIYDVARREVSVLQFEYRCQEIQAAASTSRKAKGSTIEEETVVARRGNLRAQQYSAVTNTRLGKRRAELMGDVPKRSGEDESAPESAESSSRHTSLGKTKLAATENSQESSSAGASKRGAFKGTRGRKSRESSSAGASKRGASKAIRGRKKSGGKKPSSKKSRKAN</sequence>
<dbReference type="InterPro" id="IPR019188">
    <property type="entry name" value="SNAPC1"/>
</dbReference>
<dbReference type="EMBL" id="GHWJ01004843">
    <property type="protein sequence ID" value="NOV37580.1"/>
    <property type="molecule type" value="Transcribed_RNA"/>
</dbReference>
<feature type="region of interest" description="Disordered" evidence="1">
    <location>
        <begin position="270"/>
        <end position="381"/>
    </location>
</feature>
<dbReference type="AlphaFoldDB" id="A0A6M2CW56"/>
<organism evidence="2">
    <name type="scientific">Rhipicephalus microplus</name>
    <name type="common">Cattle tick</name>
    <name type="synonym">Boophilus microplus</name>
    <dbReference type="NCBI Taxonomy" id="6941"/>
    <lineage>
        <taxon>Eukaryota</taxon>
        <taxon>Metazoa</taxon>
        <taxon>Ecdysozoa</taxon>
        <taxon>Arthropoda</taxon>
        <taxon>Chelicerata</taxon>
        <taxon>Arachnida</taxon>
        <taxon>Acari</taxon>
        <taxon>Parasitiformes</taxon>
        <taxon>Ixodida</taxon>
        <taxon>Ixodoidea</taxon>
        <taxon>Ixodidae</taxon>
        <taxon>Rhipicephalinae</taxon>
        <taxon>Rhipicephalus</taxon>
        <taxon>Boophilus</taxon>
    </lineage>
</organism>
<dbReference type="GO" id="GO:0042796">
    <property type="term" value="P:snRNA transcription by RNA polymerase III"/>
    <property type="evidence" value="ECO:0007669"/>
    <property type="project" value="TreeGrafter"/>
</dbReference>
<feature type="compositionally biased region" description="Low complexity" evidence="1">
    <location>
        <begin position="347"/>
        <end position="360"/>
    </location>
</feature>
<dbReference type="GO" id="GO:0019185">
    <property type="term" value="C:snRNA-activating protein complex"/>
    <property type="evidence" value="ECO:0007669"/>
    <property type="project" value="TreeGrafter"/>
</dbReference>
<feature type="compositionally biased region" description="Polar residues" evidence="1">
    <location>
        <begin position="319"/>
        <end position="329"/>
    </location>
</feature>
<dbReference type="Pfam" id="PF09808">
    <property type="entry name" value="SNAPC1"/>
    <property type="match status" value="1"/>
</dbReference>
<dbReference type="VEuPathDB" id="VectorBase:LOC119178177"/>
<evidence type="ECO:0000256" key="1">
    <source>
        <dbReference type="SAM" id="MobiDB-lite"/>
    </source>
</evidence>
<dbReference type="PANTHER" id="PTHR15131:SF3">
    <property type="entry name" value="SNRNA-ACTIVATING PROTEIN COMPLEX SUBUNIT 1"/>
    <property type="match status" value="1"/>
</dbReference>
<dbReference type="OrthoDB" id="20127at2759"/>
<dbReference type="PANTHER" id="PTHR15131">
    <property type="entry name" value="SMALL NUCLEAR RNA ACTIVATING COMPLEX, POLYPEPTIDE 1"/>
    <property type="match status" value="1"/>
</dbReference>
<accession>A0A6M2CW56</accession>